<reference evidence="3" key="1">
    <citation type="submission" date="2021-01" db="EMBL/GenBank/DDBJ databases">
        <authorList>
            <person name="Corre E."/>
            <person name="Pelletier E."/>
            <person name="Niang G."/>
            <person name="Scheremetjew M."/>
            <person name="Finn R."/>
            <person name="Kale V."/>
            <person name="Holt S."/>
            <person name="Cochrane G."/>
            <person name="Meng A."/>
            <person name="Brown T."/>
            <person name="Cohen L."/>
        </authorList>
    </citation>
    <scope>NUCLEOTIDE SEQUENCE</scope>
    <source>
        <strain evidence="3">CCMP645</strain>
    </source>
</reference>
<organism evidence="3">
    <name type="scientific">Chrysotila carterae</name>
    <name type="common">Marine alga</name>
    <name type="synonym">Syracosphaera carterae</name>
    <dbReference type="NCBI Taxonomy" id="13221"/>
    <lineage>
        <taxon>Eukaryota</taxon>
        <taxon>Haptista</taxon>
        <taxon>Haptophyta</taxon>
        <taxon>Prymnesiophyceae</taxon>
        <taxon>Isochrysidales</taxon>
        <taxon>Isochrysidaceae</taxon>
        <taxon>Chrysotila</taxon>
    </lineage>
</organism>
<evidence type="ECO:0000313" key="3">
    <source>
        <dbReference type="EMBL" id="CAE0779489.1"/>
    </source>
</evidence>
<feature type="coiled-coil region" evidence="1">
    <location>
        <begin position="88"/>
        <end position="136"/>
    </location>
</feature>
<accession>A0A7S4BX98</accession>
<sequence>MHRKHRYISTQLIVVTTPELPPPPSRSPIKPITCKWRAPTPSPRQEAEHRATKGGRALPPSSVIATATIVTVRSAALSQELIQAKLEAAQFSLDRDEAKKKLREARDQTYEVQQQLNDLEEKHAELQRAYETDMNQFIEVKLKCAEAVSRVMQLEEELDSLQ</sequence>
<feature type="region of interest" description="Disordered" evidence="2">
    <location>
        <begin position="18"/>
        <end position="59"/>
    </location>
</feature>
<keyword evidence="1" id="KW-0175">Coiled coil</keyword>
<dbReference type="AlphaFoldDB" id="A0A7S4BX98"/>
<evidence type="ECO:0000256" key="1">
    <source>
        <dbReference type="SAM" id="Coils"/>
    </source>
</evidence>
<dbReference type="EMBL" id="HBIZ01050239">
    <property type="protein sequence ID" value="CAE0779489.1"/>
    <property type="molecule type" value="Transcribed_RNA"/>
</dbReference>
<evidence type="ECO:0000256" key="2">
    <source>
        <dbReference type="SAM" id="MobiDB-lite"/>
    </source>
</evidence>
<proteinExistence type="predicted"/>
<protein>
    <submittedName>
        <fullName evidence="3">Uncharacterized protein</fullName>
    </submittedName>
</protein>
<gene>
    <name evidence="3" type="ORF">PCAR00345_LOCUS32128</name>
</gene>
<name>A0A7S4BX98_CHRCT</name>